<reference evidence="1 2" key="1">
    <citation type="submission" date="2017-03" db="EMBL/GenBank/DDBJ databases">
        <title>Genome of the blue death feigning beetle - Asbolus verrucosus.</title>
        <authorList>
            <person name="Rider S.D."/>
        </authorList>
    </citation>
    <scope>NUCLEOTIDE SEQUENCE [LARGE SCALE GENOMIC DNA]</scope>
    <source>
        <strain evidence="1">Butters</strain>
        <tissue evidence="1">Head and leg muscle</tissue>
    </source>
</reference>
<dbReference type="Proteomes" id="UP000292052">
    <property type="component" value="Unassembled WGS sequence"/>
</dbReference>
<proteinExistence type="predicted"/>
<protein>
    <submittedName>
        <fullName evidence="1">Uncharacterized protein</fullName>
    </submittedName>
</protein>
<dbReference type="EMBL" id="QDEB01129689">
    <property type="protein sequence ID" value="RZB39272.1"/>
    <property type="molecule type" value="Genomic_DNA"/>
</dbReference>
<evidence type="ECO:0000313" key="2">
    <source>
        <dbReference type="Proteomes" id="UP000292052"/>
    </source>
</evidence>
<feature type="non-terminal residue" evidence="1">
    <location>
        <position position="67"/>
    </location>
</feature>
<name>A0A482V7U9_ASBVE</name>
<dbReference type="OrthoDB" id="6768076at2759"/>
<gene>
    <name evidence="1" type="ORF">BDFB_002888</name>
</gene>
<dbReference type="AlphaFoldDB" id="A0A482V7U9"/>
<accession>A0A482V7U9</accession>
<sequence>MREIEIKEEILPPDVKKEASETINSMSEKVLLAHFSEKSKKVKAATLWSYYLMLKCTLLVNKNCDIS</sequence>
<organism evidence="1 2">
    <name type="scientific">Asbolus verrucosus</name>
    <name type="common">Desert ironclad beetle</name>
    <dbReference type="NCBI Taxonomy" id="1661398"/>
    <lineage>
        <taxon>Eukaryota</taxon>
        <taxon>Metazoa</taxon>
        <taxon>Ecdysozoa</taxon>
        <taxon>Arthropoda</taxon>
        <taxon>Hexapoda</taxon>
        <taxon>Insecta</taxon>
        <taxon>Pterygota</taxon>
        <taxon>Neoptera</taxon>
        <taxon>Endopterygota</taxon>
        <taxon>Coleoptera</taxon>
        <taxon>Polyphaga</taxon>
        <taxon>Cucujiformia</taxon>
        <taxon>Tenebrionidae</taxon>
        <taxon>Pimeliinae</taxon>
        <taxon>Asbolus</taxon>
    </lineage>
</organism>
<comment type="caution">
    <text evidence="1">The sequence shown here is derived from an EMBL/GenBank/DDBJ whole genome shotgun (WGS) entry which is preliminary data.</text>
</comment>
<evidence type="ECO:0000313" key="1">
    <source>
        <dbReference type="EMBL" id="RZB39272.1"/>
    </source>
</evidence>
<keyword evidence="2" id="KW-1185">Reference proteome</keyword>